<dbReference type="EMBL" id="BDQK01000001">
    <property type="protein sequence ID" value="GBF79349.1"/>
    <property type="molecule type" value="Genomic_DNA"/>
</dbReference>
<reference evidence="3" key="1">
    <citation type="submission" date="2017-05" db="EMBL/GenBank/DDBJ databases">
        <title>Physiological properties and genetic analysis related to exopolysaccharide production of fresh-water unicellular cyanobacterium Aphanothece sacrum, Suizenji Nori, that has been cultured as a food source in Japan.</title>
        <authorList>
            <person name="Kanesaki Y."/>
            <person name="Yoshikawa S."/>
            <person name="Ohki K."/>
        </authorList>
    </citation>
    <scope>NUCLEOTIDE SEQUENCE [LARGE SCALE GENOMIC DNA]</scope>
    <source>
        <strain evidence="3">FPU1</strain>
    </source>
</reference>
<gene>
    <name evidence="2" type="ORF">AsFPU1_0742</name>
</gene>
<dbReference type="Pfam" id="PF14238">
    <property type="entry name" value="DUF4340"/>
    <property type="match status" value="1"/>
</dbReference>
<sequence length="195" mass="22451">MKLQKTTLGLFITAILFGGGVYIHEIQNESKQEETQSQEKKVFDFEEKDIKILTIETQGKTLKFEKTQNSQKPWQMKEPEDKVGNDAIISFLTNLLASEKIKRSFKVPTNQKKDYGLEKPLGIIKVELNDKTQHQLILGSPDFQGELIYAQVDPETQSQEQITISLVPKNFQYALERKPEEWLQLEPKPEPSNSK</sequence>
<evidence type="ECO:0000313" key="2">
    <source>
        <dbReference type="EMBL" id="GBF79349.1"/>
    </source>
</evidence>
<keyword evidence="3" id="KW-1185">Reference proteome</keyword>
<protein>
    <recommendedName>
        <fullName evidence="1">DUF4340 domain-containing protein</fullName>
    </recommendedName>
</protein>
<evidence type="ECO:0000259" key="1">
    <source>
        <dbReference type="Pfam" id="PF14238"/>
    </source>
</evidence>
<comment type="caution">
    <text evidence="2">The sequence shown here is derived from an EMBL/GenBank/DDBJ whole genome shotgun (WGS) entry which is preliminary data.</text>
</comment>
<dbReference type="Proteomes" id="UP000287247">
    <property type="component" value="Unassembled WGS sequence"/>
</dbReference>
<dbReference type="InterPro" id="IPR025641">
    <property type="entry name" value="DUF4340"/>
</dbReference>
<feature type="domain" description="DUF4340" evidence="1">
    <location>
        <begin position="74"/>
        <end position="183"/>
    </location>
</feature>
<evidence type="ECO:0000313" key="3">
    <source>
        <dbReference type="Proteomes" id="UP000287247"/>
    </source>
</evidence>
<dbReference type="RefSeq" id="WP_124977950.1">
    <property type="nucleotide sequence ID" value="NZ_BDQK01000001.1"/>
</dbReference>
<proteinExistence type="predicted"/>
<dbReference type="AlphaFoldDB" id="A0A401IDS5"/>
<organism evidence="2 3">
    <name type="scientific">Aphanothece sacrum FPU1</name>
    <dbReference type="NCBI Taxonomy" id="1920663"/>
    <lineage>
        <taxon>Bacteria</taxon>
        <taxon>Bacillati</taxon>
        <taxon>Cyanobacteriota</taxon>
        <taxon>Cyanophyceae</taxon>
        <taxon>Oscillatoriophycideae</taxon>
        <taxon>Chroococcales</taxon>
        <taxon>Aphanothecaceae</taxon>
        <taxon>Aphanothece</taxon>
    </lineage>
</organism>
<name>A0A401IDS5_APHSA</name>
<accession>A0A401IDS5</accession>
<dbReference type="OrthoDB" id="453197at2"/>